<evidence type="ECO:0000313" key="3">
    <source>
        <dbReference type="Proteomes" id="UP001222118"/>
    </source>
</evidence>
<gene>
    <name evidence="2" type="ORF">PSQ90_04230</name>
</gene>
<accession>A0ABY7YZ63</accession>
<proteinExistence type="predicted"/>
<organism evidence="2 3">
    <name type="scientific">Devosia rhodophyticola</name>
    <dbReference type="NCBI Taxonomy" id="3026423"/>
    <lineage>
        <taxon>Bacteria</taxon>
        <taxon>Pseudomonadati</taxon>
        <taxon>Pseudomonadota</taxon>
        <taxon>Alphaproteobacteria</taxon>
        <taxon>Hyphomicrobiales</taxon>
        <taxon>Devosiaceae</taxon>
        <taxon>Devosia</taxon>
    </lineage>
</organism>
<protein>
    <recommendedName>
        <fullName evidence="4">Transposase IS111A/IS1328/IS1533 N-terminal domain-containing protein</fullName>
    </recommendedName>
</protein>
<evidence type="ECO:0008006" key="4">
    <source>
        <dbReference type="Google" id="ProtNLM"/>
    </source>
</evidence>
<sequence length="237" mass="26296">MRGSRRDNVDAKKAREFAFACLGINGDWLCPVIDKRLAAIEAQLNAAPDMEIGSGERVHSSPERMRMSSSLRREDPSDPLGLASSMAWSWAEACASARTLAMRISSASRHARRCCAWDSNIQKNWYTSMSFPKLICGIPLHHPSSHIRTVQALGGAKGGLRIAWLIGDLLSWREDFRLWLGVGIRREQFPTQGAQHIADTHHMRQVCPGNAEVKNHIAEEHEGGDEPGADNATKYEV</sequence>
<feature type="compositionally biased region" description="Basic and acidic residues" evidence="1">
    <location>
        <begin position="54"/>
        <end position="76"/>
    </location>
</feature>
<reference evidence="2 3" key="1">
    <citation type="submission" date="2023-02" db="EMBL/GenBank/DDBJ databases">
        <title>Devosia chondri sp. nov., isolated from the phycosphere of marine algae.</title>
        <authorList>
            <person name="Kim J.M."/>
            <person name="Lee J.K."/>
            <person name="Choi B.J."/>
            <person name="Bayburt H."/>
            <person name="Jeon C.O."/>
        </authorList>
    </citation>
    <scope>NUCLEOTIDE SEQUENCE [LARGE SCALE GENOMIC DNA]</scope>
    <source>
        <strain evidence="2 3">G2-5</strain>
    </source>
</reference>
<dbReference type="RefSeq" id="WP_282212191.1">
    <property type="nucleotide sequence ID" value="NZ_CP118247.1"/>
</dbReference>
<name>A0ABY7YZ63_9HYPH</name>
<evidence type="ECO:0000256" key="1">
    <source>
        <dbReference type="SAM" id="MobiDB-lite"/>
    </source>
</evidence>
<dbReference type="EMBL" id="CP118247">
    <property type="protein sequence ID" value="WDR06678.1"/>
    <property type="molecule type" value="Genomic_DNA"/>
</dbReference>
<keyword evidence="3" id="KW-1185">Reference proteome</keyword>
<feature type="region of interest" description="Disordered" evidence="1">
    <location>
        <begin position="52"/>
        <end position="78"/>
    </location>
</feature>
<evidence type="ECO:0000313" key="2">
    <source>
        <dbReference type="EMBL" id="WDR06678.1"/>
    </source>
</evidence>
<dbReference type="Proteomes" id="UP001222118">
    <property type="component" value="Chromosome"/>
</dbReference>